<dbReference type="AlphaFoldDB" id="A0A915L5C0"/>
<dbReference type="Proteomes" id="UP000887565">
    <property type="component" value="Unplaced"/>
</dbReference>
<keyword evidence="1" id="KW-1185">Reference proteome</keyword>
<protein>
    <submittedName>
        <fullName evidence="2">Uncharacterized protein</fullName>
    </submittedName>
</protein>
<name>A0A915L5C0_ROMCU</name>
<evidence type="ECO:0000313" key="2">
    <source>
        <dbReference type="WBParaSite" id="nRc.2.0.1.t44970-RA"/>
    </source>
</evidence>
<organism evidence="1 2">
    <name type="scientific">Romanomermis culicivorax</name>
    <name type="common">Nematode worm</name>
    <dbReference type="NCBI Taxonomy" id="13658"/>
    <lineage>
        <taxon>Eukaryota</taxon>
        <taxon>Metazoa</taxon>
        <taxon>Ecdysozoa</taxon>
        <taxon>Nematoda</taxon>
        <taxon>Enoplea</taxon>
        <taxon>Dorylaimia</taxon>
        <taxon>Mermithida</taxon>
        <taxon>Mermithoidea</taxon>
        <taxon>Mermithidae</taxon>
        <taxon>Romanomermis</taxon>
    </lineage>
</organism>
<evidence type="ECO:0000313" key="1">
    <source>
        <dbReference type="Proteomes" id="UP000887565"/>
    </source>
</evidence>
<proteinExistence type="predicted"/>
<accession>A0A915L5C0</accession>
<sequence length="100" mass="11064">MAAIPITPVTPLWEHPSTEIQCLSTWKQQLNVMYDLTDTQRAIDKKLKDAAESAESSSAAIHGDSEDVHAICNNSHCNRENSSIMVKINCQIDQGTCNHL</sequence>
<dbReference type="WBParaSite" id="nRc.2.0.1.t44970-RA">
    <property type="protein sequence ID" value="nRc.2.0.1.t44970-RA"/>
    <property type="gene ID" value="nRc.2.0.1.g44970"/>
</dbReference>
<reference evidence="2" key="1">
    <citation type="submission" date="2022-11" db="UniProtKB">
        <authorList>
            <consortium name="WormBaseParasite"/>
        </authorList>
    </citation>
    <scope>IDENTIFICATION</scope>
</reference>